<name>A0A495IW38_9SPHI</name>
<comment type="caution">
    <text evidence="1">The sequence shown here is derived from an EMBL/GenBank/DDBJ whole genome shotgun (WGS) entry which is preliminary data.</text>
</comment>
<dbReference type="OrthoDB" id="794127at2"/>
<keyword evidence="2" id="KW-1185">Reference proteome</keyword>
<gene>
    <name evidence="1" type="ORF">BDD43_0172</name>
</gene>
<evidence type="ECO:0008006" key="3">
    <source>
        <dbReference type="Google" id="ProtNLM"/>
    </source>
</evidence>
<evidence type="ECO:0000313" key="1">
    <source>
        <dbReference type="EMBL" id="RKR80079.1"/>
    </source>
</evidence>
<dbReference type="Proteomes" id="UP000268007">
    <property type="component" value="Unassembled WGS sequence"/>
</dbReference>
<accession>A0A495IW38</accession>
<evidence type="ECO:0000313" key="2">
    <source>
        <dbReference type="Proteomes" id="UP000268007"/>
    </source>
</evidence>
<sequence length="142" mass="16517">MEELLVFIIKVRKAFEQDDVKGSYVGFHDFPRGSCMDASILLGVLLEERLFGNYQLISAWNDLESHSHAWLENETHIIDVTADQFVTWPVQSLILEKTALPQHYAKFDILWREPVFQHRAVPDLGYYTALNLVKNAVFFNQF</sequence>
<reference evidence="1 2" key="1">
    <citation type="submission" date="2018-10" db="EMBL/GenBank/DDBJ databases">
        <title>Genomic Encyclopedia of Archaeal and Bacterial Type Strains, Phase II (KMG-II): from individual species to whole genera.</title>
        <authorList>
            <person name="Goeker M."/>
        </authorList>
    </citation>
    <scope>NUCLEOTIDE SEQUENCE [LARGE SCALE GENOMIC DNA]</scope>
    <source>
        <strain evidence="1 2">DSM 18602</strain>
    </source>
</reference>
<organism evidence="1 2">
    <name type="scientific">Mucilaginibacter gracilis</name>
    <dbReference type="NCBI Taxonomy" id="423350"/>
    <lineage>
        <taxon>Bacteria</taxon>
        <taxon>Pseudomonadati</taxon>
        <taxon>Bacteroidota</taxon>
        <taxon>Sphingobacteriia</taxon>
        <taxon>Sphingobacteriales</taxon>
        <taxon>Sphingobacteriaceae</taxon>
        <taxon>Mucilaginibacter</taxon>
    </lineage>
</organism>
<dbReference type="AlphaFoldDB" id="A0A495IW38"/>
<protein>
    <recommendedName>
        <fullName evidence="3">Transglutaminase superfamily protein</fullName>
    </recommendedName>
</protein>
<proteinExistence type="predicted"/>
<dbReference type="RefSeq" id="WP_121195737.1">
    <property type="nucleotide sequence ID" value="NZ_RBKU01000001.1"/>
</dbReference>
<dbReference type="EMBL" id="RBKU01000001">
    <property type="protein sequence ID" value="RKR80079.1"/>
    <property type="molecule type" value="Genomic_DNA"/>
</dbReference>